<accession>A0A811S5U7</accession>
<dbReference type="OrthoDB" id="10685575at2759"/>
<proteinExistence type="predicted"/>
<dbReference type="Proteomes" id="UP000604825">
    <property type="component" value="Unassembled WGS sequence"/>
</dbReference>
<dbReference type="PANTHER" id="PTHR33026">
    <property type="entry name" value="OS06G0360600 PROTEIN"/>
    <property type="match status" value="1"/>
</dbReference>
<comment type="caution">
    <text evidence="3">The sequence shown here is derived from an EMBL/GenBank/DDBJ whole genome shotgun (WGS) entry which is preliminary data.</text>
</comment>
<dbReference type="AlphaFoldDB" id="A0A811S5U7"/>
<keyword evidence="1" id="KW-0175">Coiled coil</keyword>
<organism evidence="3 4">
    <name type="scientific">Miscanthus lutarioriparius</name>
    <dbReference type="NCBI Taxonomy" id="422564"/>
    <lineage>
        <taxon>Eukaryota</taxon>
        <taxon>Viridiplantae</taxon>
        <taxon>Streptophyta</taxon>
        <taxon>Embryophyta</taxon>
        <taxon>Tracheophyta</taxon>
        <taxon>Spermatophyta</taxon>
        <taxon>Magnoliopsida</taxon>
        <taxon>Liliopsida</taxon>
        <taxon>Poales</taxon>
        <taxon>Poaceae</taxon>
        <taxon>PACMAD clade</taxon>
        <taxon>Panicoideae</taxon>
        <taxon>Andropogonodae</taxon>
        <taxon>Andropogoneae</taxon>
        <taxon>Saccharinae</taxon>
        <taxon>Miscanthus</taxon>
    </lineage>
</organism>
<evidence type="ECO:0000256" key="2">
    <source>
        <dbReference type="SAM" id="MobiDB-lite"/>
    </source>
</evidence>
<sequence>MAEVGKIIPHFNGLIRNGLDGAQLVVTFVCRRIQPIKKRCHRMSEFTGISDPTRERSIKLTEDDILSRVAQLVSTDTNICTNGKPLPCHHKRPPENDLSKYLSTTLEEDEEGVDTPQATVGATIVSQPPLKKPRTLGAGSSGELVQQKGNEVVARSCSELAQQRESGNSAPIAQPAPDVGDTETMSHWKKRKSDEALACSTPDLGLQDLSSLGRVAIFKREEKLSKDVMSPCLLLHSSASPTTEWRERYTGRRPRREEEPGMLYVQMKDMESNLLWEINDEMERVEVDWEKVKEATTFFETRLTEITLKFKRASELIVKLKQENKELEVKLKQENKELEVKLKQENKNLEVKLKQENKELEVKLKQENEVARAFEKKASDLSKELDIVRVDRDSLSRRFQDAKKKAADLCDAFNAPCNKFSIDNSTPDSVEVVTERLGNFPTELTDEAVAAAADGGHCRIGMQLALATRG</sequence>
<keyword evidence="4" id="KW-1185">Reference proteome</keyword>
<evidence type="ECO:0000256" key="1">
    <source>
        <dbReference type="SAM" id="Coils"/>
    </source>
</evidence>
<dbReference type="PANTHER" id="PTHR33026:SF7">
    <property type="entry name" value="OS03G0100275 PROTEIN"/>
    <property type="match status" value="1"/>
</dbReference>
<feature type="coiled-coil region" evidence="1">
    <location>
        <begin position="303"/>
        <end position="384"/>
    </location>
</feature>
<feature type="region of interest" description="Disordered" evidence="2">
    <location>
        <begin position="163"/>
        <end position="183"/>
    </location>
</feature>
<evidence type="ECO:0000313" key="3">
    <source>
        <dbReference type="EMBL" id="CAD6337837.1"/>
    </source>
</evidence>
<reference evidence="3" key="1">
    <citation type="submission" date="2020-10" db="EMBL/GenBank/DDBJ databases">
        <authorList>
            <person name="Han B."/>
            <person name="Lu T."/>
            <person name="Zhao Q."/>
            <person name="Huang X."/>
            <person name="Zhao Y."/>
        </authorList>
    </citation>
    <scope>NUCLEOTIDE SEQUENCE</scope>
</reference>
<dbReference type="EMBL" id="CAJGYO010000018">
    <property type="protein sequence ID" value="CAD6337837.1"/>
    <property type="molecule type" value="Genomic_DNA"/>
</dbReference>
<evidence type="ECO:0000313" key="4">
    <source>
        <dbReference type="Proteomes" id="UP000604825"/>
    </source>
</evidence>
<protein>
    <submittedName>
        <fullName evidence="3">Uncharacterized protein</fullName>
    </submittedName>
</protein>
<gene>
    <name evidence="3" type="ORF">NCGR_LOCUS61935</name>
</gene>
<name>A0A811S5U7_9POAL</name>